<sequence>MNDEEKKEKKRTIQQNKALHKYFELIAKALNDSGQDMRAVLKPEVEIPWSKESVKEFLWKPILKLQLGKDSTTKMTTKDIDIIFDTFNRHISKFGVYEDFPSIDNLDAIIKAYNL</sequence>
<gene>
    <name evidence="1" type="ORF">TM448A00373_0017</name>
    <name evidence="2" type="ORF">TM448B00195_0002</name>
</gene>
<evidence type="ECO:0000313" key="1">
    <source>
        <dbReference type="EMBL" id="QJA46310.1"/>
    </source>
</evidence>
<name>A0A6H1ZGI3_9ZZZZ</name>
<dbReference type="EMBL" id="MT144007">
    <property type="protein sequence ID" value="QJA46310.1"/>
    <property type="molecule type" value="Genomic_DNA"/>
</dbReference>
<protein>
    <submittedName>
        <fullName evidence="1">Uncharacterized protein</fullName>
    </submittedName>
</protein>
<organism evidence="1">
    <name type="scientific">viral metagenome</name>
    <dbReference type="NCBI Taxonomy" id="1070528"/>
    <lineage>
        <taxon>unclassified sequences</taxon>
        <taxon>metagenomes</taxon>
        <taxon>organismal metagenomes</taxon>
    </lineage>
</organism>
<dbReference type="EMBL" id="MT144597">
    <property type="protein sequence ID" value="QJH94162.1"/>
    <property type="molecule type" value="Genomic_DNA"/>
</dbReference>
<reference evidence="1" key="1">
    <citation type="submission" date="2020-03" db="EMBL/GenBank/DDBJ databases">
        <title>The deep terrestrial virosphere.</title>
        <authorList>
            <person name="Holmfeldt K."/>
            <person name="Nilsson E."/>
            <person name="Simone D."/>
            <person name="Lopez-Fernandez M."/>
            <person name="Wu X."/>
            <person name="de Brujin I."/>
            <person name="Lundin D."/>
            <person name="Andersson A."/>
            <person name="Bertilsson S."/>
            <person name="Dopson M."/>
        </authorList>
    </citation>
    <scope>NUCLEOTIDE SEQUENCE</scope>
    <source>
        <strain evidence="1">TM448A00373</strain>
        <strain evidence="2">TM448B00195</strain>
    </source>
</reference>
<evidence type="ECO:0000313" key="2">
    <source>
        <dbReference type="EMBL" id="QJH94162.1"/>
    </source>
</evidence>
<accession>A0A6H1ZGI3</accession>
<proteinExistence type="predicted"/>
<dbReference type="AlphaFoldDB" id="A0A6H1ZGI3"/>